<feature type="region of interest" description="Disordered" evidence="2">
    <location>
        <begin position="151"/>
        <end position="182"/>
    </location>
</feature>
<keyword evidence="1" id="KW-0175">Coiled coil</keyword>
<name>D6PDY8_9BACT</name>
<evidence type="ECO:0000313" key="3">
    <source>
        <dbReference type="EMBL" id="ADD93939.1"/>
    </source>
</evidence>
<evidence type="ECO:0000256" key="2">
    <source>
        <dbReference type="SAM" id="MobiDB-lite"/>
    </source>
</evidence>
<sequence>MCDPLTIAVTGATILATNEQSKMMQRAENERASIEAMQAEAQIRELQTKKRVERLKAKQEERERLSLLNETLSSVTASGRGLQSASLNNIKAQNVMAYDLDIGTSRFNQSIFESQIAQQISVISQSQRPSQAGAIKRMGMFQMAGQLGTGIQQGRALKSPGDKPSVGPSNNPTFGSYGGYVG</sequence>
<protein>
    <submittedName>
        <fullName evidence="3">Uncharacterized protein</fullName>
    </submittedName>
</protein>
<dbReference type="EMBL" id="GU943005">
    <property type="protein sequence ID" value="ADD93939.1"/>
    <property type="molecule type" value="Genomic_DNA"/>
</dbReference>
<evidence type="ECO:0000256" key="1">
    <source>
        <dbReference type="SAM" id="Coils"/>
    </source>
</evidence>
<organism evidence="3">
    <name type="scientific">uncultured marine bacterium MedDCM-OCT-S08-C235</name>
    <dbReference type="NCBI Taxonomy" id="743074"/>
    <lineage>
        <taxon>Bacteria</taxon>
        <taxon>environmental samples</taxon>
    </lineage>
</organism>
<dbReference type="InterPro" id="IPR038996">
    <property type="entry name" value="Gp14"/>
</dbReference>
<proteinExistence type="predicted"/>
<reference evidence="3" key="1">
    <citation type="journal article" date="2010" name="ISME J.">
        <title>Metagenome of the Mediterranean deep chlorophyll maximum studied by direct and fosmid library 454 pyrosequencing.</title>
        <authorList>
            <person name="Ghai R."/>
            <person name="Martin-Cuadrado A.B."/>
            <person name="Molto A.G."/>
            <person name="Heredia I.G."/>
            <person name="Cabrera R."/>
            <person name="Martin J."/>
            <person name="Verdu M."/>
            <person name="Deschamps P."/>
            <person name="Moreira D."/>
            <person name="Lopez-Garcia P."/>
            <person name="Mira A."/>
            <person name="Rodriguez-Valera F."/>
        </authorList>
    </citation>
    <scope>NUCLEOTIDE SEQUENCE</scope>
</reference>
<accession>D6PDY8</accession>
<dbReference type="Pfam" id="PF24072">
    <property type="entry name" value="T7_gp14"/>
    <property type="match status" value="1"/>
</dbReference>
<dbReference type="AlphaFoldDB" id="D6PDY8"/>
<feature type="coiled-coil region" evidence="1">
    <location>
        <begin position="24"/>
        <end position="63"/>
    </location>
</feature>